<keyword evidence="1" id="KW-0812">Transmembrane</keyword>
<feature type="domain" description="Regulatory protein YycH-like" evidence="2">
    <location>
        <begin position="37"/>
        <end position="288"/>
    </location>
</feature>
<dbReference type="Pfam" id="PF09648">
    <property type="entry name" value="YycI"/>
    <property type="match status" value="1"/>
</dbReference>
<name>A0A4R2TM04_9FIRM</name>
<accession>A0A4R2TM04</accession>
<evidence type="ECO:0000259" key="2">
    <source>
        <dbReference type="Pfam" id="PF09648"/>
    </source>
</evidence>
<evidence type="ECO:0000313" key="4">
    <source>
        <dbReference type="Proteomes" id="UP000295504"/>
    </source>
</evidence>
<dbReference type="GO" id="GO:0016020">
    <property type="term" value="C:membrane"/>
    <property type="evidence" value="ECO:0007669"/>
    <property type="project" value="InterPro"/>
</dbReference>
<keyword evidence="1" id="KW-0472">Membrane</keyword>
<evidence type="ECO:0000313" key="3">
    <source>
        <dbReference type="EMBL" id="TCQ02275.1"/>
    </source>
</evidence>
<feature type="transmembrane region" description="Helical" evidence="1">
    <location>
        <begin position="6"/>
        <end position="25"/>
    </location>
</feature>
<reference evidence="3 4" key="1">
    <citation type="submission" date="2019-03" db="EMBL/GenBank/DDBJ databases">
        <title>Genomic Encyclopedia of Type Strains, Phase IV (KMG-IV): sequencing the most valuable type-strain genomes for metagenomic binning, comparative biology and taxonomic classification.</title>
        <authorList>
            <person name="Goeker M."/>
        </authorList>
    </citation>
    <scope>NUCLEOTIDE SEQUENCE [LARGE SCALE GENOMIC DNA]</scope>
    <source>
        <strain evidence="3 4">DSM 100013</strain>
    </source>
</reference>
<keyword evidence="4" id="KW-1185">Reference proteome</keyword>
<gene>
    <name evidence="3" type="ORF">EDD79_101750</name>
</gene>
<dbReference type="Proteomes" id="UP000295504">
    <property type="component" value="Unassembled WGS sequence"/>
</dbReference>
<protein>
    <submittedName>
        <fullName evidence="3">Regulatory protein YycI of two-component signal transduction system YycFG</fullName>
    </submittedName>
</protein>
<dbReference type="RefSeq" id="WP_132848516.1">
    <property type="nucleotide sequence ID" value="NZ_CP058648.1"/>
</dbReference>
<sequence length="290" mass="33743">MDWSKAKNILIIAFIITNLFLLFNIEKDIMRQENFFTITNKYVEEVKAHLNENGIKVNTEIPLETQSLPVLFVKYNTFNIEEIGPKLLGEYTEIDNNTYASESGIVNIVGGKKITYKRTEKCEPIYSLDENKAKTISEDFLLEHNLNFSQLHLSQIYFGKVVEFGDNPVYILVYEQLYNNHFLGESYINVYVNKHGIIGFEAMLLEYDKTYPQKRKIIPATEALLRKINDMVNDNPYDDIIVNNIELGYYFDPESVNVADWRDIESGTAFPTWRITLNNGKTYYVEGYKN</sequence>
<evidence type="ECO:0000256" key="1">
    <source>
        <dbReference type="SAM" id="Phobius"/>
    </source>
</evidence>
<dbReference type="OrthoDB" id="2388036at2"/>
<comment type="caution">
    <text evidence="3">The sequence shown here is derived from an EMBL/GenBank/DDBJ whole genome shotgun (WGS) entry which is preliminary data.</text>
</comment>
<dbReference type="InterPro" id="IPR018604">
    <property type="entry name" value="YycI-like"/>
</dbReference>
<dbReference type="AlphaFoldDB" id="A0A4R2TM04"/>
<keyword evidence="1" id="KW-1133">Transmembrane helix</keyword>
<organism evidence="3 4">
    <name type="scientific">Serpentinicella alkaliphila</name>
    <dbReference type="NCBI Taxonomy" id="1734049"/>
    <lineage>
        <taxon>Bacteria</taxon>
        <taxon>Bacillati</taxon>
        <taxon>Bacillota</taxon>
        <taxon>Clostridia</taxon>
        <taxon>Peptostreptococcales</taxon>
        <taxon>Natronincolaceae</taxon>
        <taxon>Serpentinicella</taxon>
    </lineage>
</organism>
<proteinExistence type="predicted"/>
<dbReference type="EMBL" id="SLYC01000017">
    <property type="protein sequence ID" value="TCQ02275.1"/>
    <property type="molecule type" value="Genomic_DNA"/>
</dbReference>